<dbReference type="Proteomes" id="UP001199106">
    <property type="component" value="Unassembled WGS sequence"/>
</dbReference>
<feature type="compositionally biased region" description="Basic and acidic residues" evidence="1">
    <location>
        <begin position="186"/>
        <end position="203"/>
    </location>
</feature>
<sequence>MLPTVRSQRRPSFVLHLDTLAYWSQPIYLCVTPIISTTELTFYDYSLVEARKFIPRHGDLLAHMDFASQLAQMGFAMNHVPESFAMLDQGQTPLRMFARSKIDFEVYVYQANKIGSCQSVEQVNVPNAPTDADIDRLSAELATASTDLVTATTDLAKAREQIKNLQDQNKVLEDRLSPKRPCLPPARKEETVPSKRAKADSPRNDASGQRAVKWSSS</sequence>
<proteinExistence type="predicted"/>
<evidence type="ECO:0000256" key="1">
    <source>
        <dbReference type="SAM" id="MobiDB-lite"/>
    </source>
</evidence>
<reference evidence="2" key="1">
    <citation type="submission" date="2021-07" db="EMBL/GenBank/DDBJ databases">
        <title>Genome Resource of American Ginseng Black Spot Pathogen Alternaria panax.</title>
        <authorList>
            <person name="Qiu C."/>
            <person name="Wang W."/>
            <person name="Liu Z."/>
        </authorList>
    </citation>
    <scope>NUCLEOTIDE SEQUENCE</scope>
    <source>
        <strain evidence="2">BNCC115425</strain>
    </source>
</reference>
<dbReference type="EMBL" id="JAANER010000001">
    <property type="protein sequence ID" value="KAG9195089.1"/>
    <property type="molecule type" value="Genomic_DNA"/>
</dbReference>
<evidence type="ECO:0000313" key="2">
    <source>
        <dbReference type="EMBL" id="KAG9195089.1"/>
    </source>
</evidence>
<accession>A0AAD4IIE6</accession>
<dbReference type="AlphaFoldDB" id="A0AAD4IIE6"/>
<gene>
    <name evidence="2" type="ORF">G6011_00209</name>
</gene>
<protein>
    <submittedName>
        <fullName evidence="2">Uncharacterized protein</fullName>
    </submittedName>
</protein>
<comment type="caution">
    <text evidence="2">The sequence shown here is derived from an EMBL/GenBank/DDBJ whole genome shotgun (WGS) entry which is preliminary data.</text>
</comment>
<feature type="region of interest" description="Disordered" evidence="1">
    <location>
        <begin position="169"/>
        <end position="217"/>
    </location>
</feature>
<organism evidence="2 3">
    <name type="scientific">Alternaria panax</name>
    <dbReference type="NCBI Taxonomy" id="48097"/>
    <lineage>
        <taxon>Eukaryota</taxon>
        <taxon>Fungi</taxon>
        <taxon>Dikarya</taxon>
        <taxon>Ascomycota</taxon>
        <taxon>Pezizomycotina</taxon>
        <taxon>Dothideomycetes</taxon>
        <taxon>Pleosporomycetidae</taxon>
        <taxon>Pleosporales</taxon>
        <taxon>Pleosporineae</taxon>
        <taxon>Pleosporaceae</taxon>
        <taxon>Alternaria</taxon>
        <taxon>Alternaria sect. Panax</taxon>
    </lineage>
</organism>
<evidence type="ECO:0000313" key="3">
    <source>
        <dbReference type="Proteomes" id="UP001199106"/>
    </source>
</evidence>
<keyword evidence="3" id="KW-1185">Reference proteome</keyword>
<name>A0AAD4IIE6_9PLEO</name>